<reference evidence="1" key="1">
    <citation type="submission" date="2018-02" db="EMBL/GenBank/DDBJ databases">
        <title>Rhizophora mucronata_Transcriptome.</title>
        <authorList>
            <person name="Meera S.P."/>
            <person name="Sreeshan A."/>
            <person name="Augustine A."/>
        </authorList>
    </citation>
    <scope>NUCLEOTIDE SEQUENCE</scope>
    <source>
        <tissue evidence="1">Leaf</tissue>
    </source>
</reference>
<dbReference type="AlphaFoldDB" id="A0A2P2IVI8"/>
<organism evidence="1">
    <name type="scientific">Rhizophora mucronata</name>
    <name type="common">Asiatic mangrove</name>
    <dbReference type="NCBI Taxonomy" id="61149"/>
    <lineage>
        <taxon>Eukaryota</taxon>
        <taxon>Viridiplantae</taxon>
        <taxon>Streptophyta</taxon>
        <taxon>Embryophyta</taxon>
        <taxon>Tracheophyta</taxon>
        <taxon>Spermatophyta</taxon>
        <taxon>Magnoliopsida</taxon>
        <taxon>eudicotyledons</taxon>
        <taxon>Gunneridae</taxon>
        <taxon>Pentapetalae</taxon>
        <taxon>rosids</taxon>
        <taxon>fabids</taxon>
        <taxon>Malpighiales</taxon>
        <taxon>Rhizophoraceae</taxon>
        <taxon>Rhizophora</taxon>
    </lineage>
</organism>
<name>A0A2P2IVI8_RHIMU</name>
<accession>A0A2P2IVI8</accession>
<dbReference type="EMBL" id="GGEC01004762">
    <property type="protein sequence ID" value="MBW85245.1"/>
    <property type="molecule type" value="Transcribed_RNA"/>
</dbReference>
<protein>
    <submittedName>
        <fullName evidence="1">Uncharacterized protein</fullName>
    </submittedName>
</protein>
<proteinExistence type="predicted"/>
<evidence type="ECO:0000313" key="1">
    <source>
        <dbReference type="EMBL" id="MBW85245.1"/>
    </source>
</evidence>
<sequence>MTANYLPQTHSFGKNFVLRQSRKKQNKPFIIGKQGKLRKKGIKKSTQLLQLGLGIPPQNTEHHCYSCSCCCTLSDRLRNLKATNKQRRCT</sequence>